<dbReference type="EMBL" id="CP009502">
    <property type="protein sequence ID" value="AKB16287.1"/>
    <property type="molecule type" value="Genomic_DNA"/>
</dbReference>
<evidence type="ECO:0000256" key="13">
    <source>
        <dbReference type="ARBA" id="ARBA00022932"/>
    </source>
</evidence>
<gene>
    <name evidence="18" type="ORF">MSTHC_1969</name>
</gene>
<dbReference type="PROSITE" id="PS50173">
    <property type="entry name" value="UMUC"/>
    <property type="match status" value="1"/>
</dbReference>
<dbReference type="GO" id="GO:0003887">
    <property type="term" value="F:DNA-directed DNA polymerase activity"/>
    <property type="evidence" value="ECO:0007669"/>
    <property type="project" value="UniProtKB-KW"/>
</dbReference>
<comment type="similarity">
    <text evidence="3">Belongs to the DNA polymerase type-Y family.</text>
</comment>
<keyword evidence="7 18" id="KW-0808">Transferase</keyword>
<dbReference type="GO" id="GO:0046872">
    <property type="term" value="F:metal ion binding"/>
    <property type="evidence" value="ECO:0007669"/>
    <property type="project" value="UniProtKB-KW"/>
</dbReference>
<keyword evidence="11" id="KW-0227">DNA damage</keyword>
<dbReference type="Proteomes" id="UP000056925">
    <property type="component" value="Chromosome"/>
</dbReference>
<dbReference type="KEGG" id="mthe:MSTHC_1969"/>
<evidence type="ECO:0000259" key="17">
    <source>
        <dbReference type="PROSITE" id="PS50173"/>
    </source>
</evidence>
<dbReference type="AlphaFoldDB" id="A0A0E3NG74"/>
<keyword evidence="8 18" id="KW-0548">Nucleotidyltransferase</keyword>
<keyword evidence="15" id="KW-0234">DNA repair</keyword>
<feature type="domain" description="UmuC" evidence="17">
    <location>
        <begin position="1"/>
        <end position="82"/>
    </location>
</feature>
<evidence type="ECO:0000256" key="2">
    <source>
        <dbReference type="ARBA" id="ARBA00004496"/>
    </source>
</evidence>
<keyword evidence="12" id="KW-0460">Magnesium</keyword>
<evidence type="ECO:0000256" key="10">
    <source>
        <dbReference type="ARBA" id="ARBA00022723"/>
    </source>
</evidence>
<comment type="cofactor">
    <cofactor evidence="1">
        <name>Mg(2+)</name>
        <dbReference type="ChEBI" id="CHEBI:18420"/>
    </cofactor>
</comment>
<keyword evidence="14" id="KW-0238">DNA-binding</keyword>
<evidence type="ECO:0000256" key="7">
    <source>
        <dbReference type="ARBA" id="ARBA00022679"/>
    </source>
</evidence>
<proteinExistence type="inferred from homology"/>
<dbReference type="GO" id="GO:0006260">
    <property type="term" value="P:DNA replication"/>
    <property type="evidence" value="ECO:0007669"/>
    <property type="project" value="UniProtKB-KW"/>
</dbReference>
<keyword evidence="13" id="KW-0239">DNA-directed DNA polymerase</keyword>
<dbReference type="PATRIC" id="fig|1434121.4.peg.2402"/>
<evidence type="ECO:0000256" key="12">
    <source>
        <dbReference type="ARBA" id="ARBA00022842"/>
    </source>
</evidence>
<dbReference type="Pfam" id="PF00817">
    <property type="entry name" value="IMS"/>
    <property type="match status" value="1"/>
</dbReference>
<evidence type="ECO:0000256" key="15">
    <source>
        <dbReference type="ARBA" id="ARBA00023204"/>
    </source>
</evidence>
<dbReference type="GO" id="GO:0005829">
    <property type="term" value="C:cytosol"/>
    <property type="evidence" value="ECO:0007669"/>
    <property type="project" value="TreeGrafter"/>
</dbReference>
<comment type="subcellular location">
    <subcellularLocation>
        <location evidence="2">Cytoplasm</location>
    </subcellularLocation>
</comment>
<evidence type="ECO:0000256" key="6">
    <source>
        <dbReference type="ARBA" id="ARBA00022490"/>
    </source>
</evidence>
<evidence type="ECO:0000256" key="3">
    <source>
        <dbReference type="ARBA" id="ARBA00010945"/>
    </source>
</evidence>
<evidence type="ECO:0000256" key="8">
    <source>
        <dbReference type="ARBA" id="ARBA00022695"/>
    </source>
</evidence>
<name>A0A0E3NG74_METTE</name>
<evidence type="ECO:0000256" key="1">
    <source>
        <dbReference type="ARBA" id="ARBA00001946"/>
    </source>
</evidence>
<dbReference type="InterPro" id="IPR043128">
    <property type="entry name" value="Rev_trsase/Diguanyl_cyclase"/>
</dbReference>
<evidence type="ECO:0000256" key="14">
    <source>
        <dbReference type="ARBA" id="ARBA00023125"/>
    </source>
</evidence>
<evidence type="ECO:0000256" key="4">
    <source>
        <dbReference type="ARBA" id="ARBA00012417"/>
    </source>
</evidence>
<evidence type="ECO:0000313" key="19">
    <source>
        <dbReference type="Proteomes" id="UP000056925"/>
    </source>
</evidence>
<dbReference type="GO" id="GO:0003677">
    <property type="term" value="F:DNA binding"/>
    <property type="evidence" value="ECO:0007669"/>
    <property type="project" value="UniProtKB-KW"/>
</dbReference>
<evidence type="ECO:0000256" key="9">
    <source>
        <dbReference type="ARBA" id="ARBA00022705"/>
    </source>
</evidence>
<accession>A0A0E3NG74</accession>
<comment type="catalytic activity">
    <reaction evidence="16">
        <text>DNA(n) + a 2'-deoxyribonucleoside 5'-triphosphate = DNA(n+1) + diphosphate</text>
        <dbReference type="Rhea" id="RHEA:22508"/>
        <dbReference type="Rhea" id="RHEA-COMP:17339"/>
        <dbReference type="Rhea" id="RHEA-COMP:17340"/>
        <dbReference type="ChEBI" id="CHEBI:33019"/>
        <dbReference type="ChEBI" id="CHEBI:61560"/>
        <dbReference type="ChEBI" id="CHEBI:173112"/>
        <dbReference type="EC" id="2.7.7.7"/>
    </reaction>
</comment>
<dbReference type="Gene3D" id="3.30.70.270">
    <property type="match status" value="1"/>
</dbReference>
<dbReference type="InterPro" id="IPR043502">
    <property type="entry name" value="DNA/RNA_pol_sf"/>
</dbReference>
<dbReference type="InterPro" id="IPR050116">
    <property type="entry name" value="DNA_polymerase-Y"/>
</dbReference>
<sequence>MDSFFASVEVREHLELKGLPVVIGSDSKDRKGRGVVSTCSYEARKYGIHSAMPVSQAYKLCPDAAFVPVSMKLYAQVSANVM</sequence>
<dbReference type="SUPFAM" id="SSF56672">
    <property type="entry name" value="DNA/RNA polymerases"/>
    <property type="match status" value="1"/>
</dbReference>
<evidence type="ECO:0000313" key="18">
    <source>
        <dbReference type="EMBL" id="AKB16287.1"/>
    </source>
</evidence>
<keyword evidence="9" id="KW-0235">DNA replication</keyword>
<dbReference type="Gene3D" id="3.40.1170.60">
    <property type="match status" value="1"/>
</dbReference>
<dbReference type="GO" id="GO:0009432">
    <property type="term" value="P:SOS response"/>
    <property type="evidence" value="ECO:0007669"/>
    <property type="project" value="TreeGrafter"/>
</dbReference>
<protein>
    <recommendedName>
        <fullName evidence="4">DNA-directed DNA polymerase</fullName>
        <ecNumber evidence="4">2.7.7.7</ecNumber>
    </recommendedName>
</protein>
<evidence type="ECO:0000256" key="16">
    <source>
        <dbReference type="ARBA" id="ARBA00049244"/>
    </source>
</evidence>
<dbReference type="HOGENOM" id="CLU_151950_2_1_2"/>
<evidence type="ECO:0000256" key="11">
    <source>
        <dbReference type="ARBA" id="ARBA00022763"/>
    </source>
</evidence>
<dbReference type="PANTHER" id="PTHR11076:SF33">
    <property type="entry name" value="DNA POLYMERASE KAPPA"/>
    <property type="match status" value="1"/>
</dbReference>
<reference evidence="18 19" key="1">
    <citation type="submission" date="2014-07" db="EMBL/GenBank/DDBJ databases">
        <title>Methanogenic archaea and the global carbon cycle.</title>
        <authorList>
            <person name="Henriksen J.R."/>
            <person name="Luke J."/>
            <person name="Reinhart S."/>
            <person name="Benedict M.N."/>
            <person name="Youngblut N.D."/>
            <person name="Metcalf M.E."/>
            <person name="Whitaker R.J."/>
            <person name="Metcalf W.W."/>
        </authorList>
    </citation>
    <scope>NUCLEOTIDE SEQUENCE [LARGE SCALE GENOMIC DNA]</scope>
    <source>
        <strain evidence="18 19">CHTI-55</strain>
    </source>
</reference>
<keyword evidence="6" id="KW-0963">Cytoplasm</keyword>
<dbReference type="PANTHER" id="PTHR11076">
    <property type="entry name" value="DNA REPAIR POLYMERASE UMUC / TRANSFERASE FAMILY MEMBER"/>
    <property type="match status" value="1"/>
</dbReference>
<evidence type="ECO:0000256" key="5">
    <source>
        <dbReference type="ARBA" id="ARBA00022457"/>
    </source>
</evidence>
<dbReference type="FunFam" id="3.40.1170.60:FF:000001">
    <property type="entry name" value="DNA polymerase IV"/>
    <property type="match status" value="1"/>
</dbReference>
<dbReference type="InterPro" id="IPR001126">
    <property type="entry name" value="UmuC"/>
</dbReference>
<dbReference type="GO" id="GO:0006281">
    <property type="term" value="P:DNA repair"/>
    <property type="evidence" value="ECO:0007669"/>
    <property type="project" value="UniProtKB-KW"/>
</dbReference>
<organism evidence="18 19">
    <name type="scientific">Methanosarcina thermophila CHTI-55</name>
    <dbReference type="NCBI Taxonomy" id="1434121"/>
    <lineage>
        <taxon>Archaea</taxon>
        <taxon>Methanobacteriati</taxon>
        <taxon>Methanobacteriota</taxon>
        <taxon>Stenosarchaea group</taxon>
        <taxon>Methanomicrobia</taxon>
        <taxon>Methanosarcinales</taxon>
        <taxon>Methanosarcinaceae</taxon>
        <taxon>Methanosarcina</taxon>
    </lineage>
</organism>
<keyword evidence="10" id="KW-0479">Metal-binding</keyword>
<dbReference type="GO" id="GO:0042276">
    <property type="term" value="P:error-prone translesion synthesis"/>
    <property type="evidence" value="ECO:0007669"/>
    <property type="project" value="TreeGrafter"/>
</dbReference>
<dbReference type="EC" id="2.7.7.7" evidence="4"/>
<keyword evidence="5" id="KW-0515">Mutator protein</keyword>